<dbReference type="PANTHER" id="PTHR48051:SF54">
    <property type="entry name" value="LEUCINE-RICH REPEAT-CONTAINING PROTEIN"/>
    <property type="match status" value="1"/>
</dbReference>
<evidence type="ECO:0000313" key="8">
    <source>
        <dbReference type="Proteomes" id="UP001151529"/>
    </source>
</evidence>
<accession>A0A9Q0NMC6</accession>
<keyword evidence="2" id="KW-0677">Repeat</keyword>
<evidence type="ECO:0000256" key="5">
    <source>
        <dbReference type="SAM" id="Coils"/>
    </source>
</evidence>
<feature type="compositionally biased region" description="Pro residues" evidence="6">
    <location>
        <begin position="35"/>
        <end position="48"/>
    </location>
</feature>
<dbReference type="InterPro" id="IPR001611">
    <property type="entry name" value="Leu-rich_rpt"/>
</dbReference>
<dbReference type="SUPFAM" id="SSF52058">
    <property type="entry name" value="L domain-like"/>
    <property type="match status" value="1"/>
</dbReference>
<dbReference type="Pfam" id="PF00560">
    <property type="entry name" value="LRR_1"/>
    <property type="match status" value="1"/>
</dbReference>
<dbReference type="GO" id="GO:0005737">
    <property type="term" value="C:cytoplasm"/>
    <property type="evidence" value="ECO:0007669"/>
    <property type="project" value="TreeGrafter"/>
</dbReference>
<keyword evidence="3 5" id="KW-0175">Coiled coil</keyword>
<gene>
    <name evidence="7" type="ORF">OIU85_013677</name>
</gene>
<reference evidence="7" key="2">
    <citation type="journal article" date="2023" name="Int. J. Mol. Sci.">
        <title>De Novo Assembly and Annotation of 11 Diverse Shrub Willow (Salix) Genomes Reveals Novel Gene Organization in Sex-Linked Regions.</title>
        <authorList>
            <person name="Hyden B."/>
            <person name="Feng K."/>
            <person name="Yates T.B."/>
            <person name="Jawdy S."/>
            <person name="Cereghino C."/>
            <person name="Smart L.B."/>
            <person name="Muchero W."/>
        </authorList>
    </citation>
    <scope>NUCLEOTIDE SEQUENCE [LARGE SCALE GENOMIC DNA]</scope>
    <source>
        <tissue evidence="7">Shoot tip</tissue>
    </source>
</reference>
<dbReference type="SMART" id="SM00365">
    <property type="entry name" value="LRR_SD22"/>
    <property type="match status" value="3"/>
</dbReference>
<feature type="coiled-coil region" evidence="5">
    <location>
        <begin position="145"/>
        <end position="172"/>
    </location>
</feature>
<dbReference type="Pfam" id="PF13855">
    <property type="entry name" value="LRR_8"/>
    <property type="match status" value="2"/>
</dbReference>
<comment type="similarity">
    <text evidence="4">Belongs to the SHOC2 family.</text>
</comment>
<keyword evidence="1" id="KW-0433">Leucine-rich repeat</keyword>
<proteinExistence type="inferred from homology"/>
<dbReference type="SMART" id="SM00369">
    <property type="entry name" value="LRR_TYP"/>
    <property type="match status" value="8"/>
</dbReference>
<dbReference type="PROSITE" id="PS51450">
    <property type="entry name" value="LRR"/>
    <property type="match status" value="2"/>
</dbReference>
<dbReference type="GO" id="GO:0055046">
    <property type="term" value="P:microgametogenesis"/>
    <property type="evidence" value="ECO:0007669"/>
    <property type="project" value="UniProtKB-ARBA"/>
</dbReference>
<evidence type="ECO:0000256" key="1">
    <source>
        <dbReference type="ARBA" id="ARBA00022614"/>
    </source>
</evidence>
<organism evidence="7 8">
    <name type="scientific">Salix viminalis</name>
    <name type="common">Common osier</name>
    <name type="synonym">Basket willow</name>
    <dbReference type="NCBI Taxonomy" id="40686"/>
    <lineage>
        <taxon>Eukaryota</taxon>
        <taxon>Viridiplantae</taxon>
        <taxon>Streptophyta</taxon>
        <taxon>Embryophyta</taxon>
        <taxon>Tracheophyta</taxon>
        <taxon>Spermatophyta</taxon>
        <taxon>Magnoliopsida</taxon>
        <taxon>eudicotyledons</taxon>
        <taxon>Gunneridae</taxon>
        <taxon>Pentapetalae</taxon>
        <taxon>rosids</taxon>
        <taxon>fabids</taxon>
        <taxon>Malpighiales</taxon>
        <taxon>Salicaceae</taxon>
        <taxon>Saliceae</taxon>
        <taxon>Salix</taxon>
    </lineage>
</organism>
<evidence type="ECO:0000256" key="4">
    <source>
        <dbReference type="ARBA" id="ARBA00023786"/>
    </source>
</evidence>
<evidence type="ECO:0000256" key="6">
    <source>
        <dbReference type="SAM" id="MobiDB-lite"/>
    </source>
</evidence>
<feature type="region of interest" description="Disordered" evidence="6">
    <location>
        <begin position="18"/>
        <end position="52"/>
    </location>
</feature>
<dbReference type="PANTHER" id="PTHR48051">
    <property type="match status" value="1"/>
</dbReference>
<sequence length="507" mass="57227">MDPNPKTHPILSYVMARLPSLGPKPPDPSFDIEQPPQPPPPQQPPPLPQLTDPALLSTMRRAVGDVAQTRSVLQTLGPRPDHETVDTAKLKISEIESNLSKELEDLVLSPRPSEIDRLEWRAHLAEKEKKIREDAEKERGFYKMVLQLDEMHEEYEKLLKEAEEKLVKIYDKAERGAETEEEVVVVEEEVSEEVVGVLREEKGVERVDLSNRRLRILPEAFGRVVGLKVLILSNNQLEFIPDSIAGLEILEELNLASNLLGALPDSIGLLQNLKILDVSSNKIEILPDTICHCRSLLELDVSFNCLTYLPTNIGYEMLNLQRLSIQLNKICSLPTSICEMRSLCYLDAHFNELRGLPLAIGKLENLEILNLSSNFSDMKELPETFGDLMNLKELDLSNNQISALPDTFGRLDNLTKLNLEQNPLVIPPEEVVKEGVEAVKTFMAKRWLDILVEEERKSMVEVQEQAQTGWLTRSTSWLKTYASGVSETVSGILSPRGPRDPYLDQQL</sequence>
<protein>
    <submittedName>
        <fullName evidence="7">LEUCINE-RICH REPEAT-CONTAINING</fullName>
    </submittedName>
</protein>
<evidence type="ECO:0000313" key="7">
    <source>
        <dbReference type="EMBL" id="KAJ6672353.1"/>
    </source>
</evidence>
<dbReference type="EMBL" id="JAPFFL010000018">
    <property type="protein sequence ID" value="KAJ6672353.1"/>
    <property type="molecule type" value="Genomic_DNA"/>
</dbReference>
<reference evidence="7" key="1">
    <citation type="submission" date="2022-11" db="EMBL/GenBank/DDBJ databases">
        <authorList>
            <person name="Hyden B.L."/>
            <person name="Feng K."/>
            <person name="Yates T."/>
            <person name="Jawdy S."/>
            <person name="Smart L.B."/>
            <person name="Muchero W."/>
        </authorList>
    </citation>
    <scope>NUCLEOTIDE SEQUENCE</scope>
    <source>
        <tissue evidence="7">Shoot tip</tissue>
    </source>
</reference>
<dbReference type="FunFam" id="3.80.10.10:FF:000746">
    <property type="entry name" value="Plant intracellular Ras-group-related LRR protein 2"/>
    <property type="match status" value="1"/>
</dbReference>
<dbReference type="OrthoDB" id="1668230at2759"/>
<dbReference type="InterPro" id="IPR003591">
    <property type="entry name" value="Leu-rich_rpt_typical-subtyp"/>
</dbReference>
<dbReference type="FunFam" id="3.80.10.10:FF:000610">
    <property type="entry name" value="Plant intracellular Ras-group-related LRR protein 9"/>
    <property type="match status" value="1"/>
</dbReference>
<evidence type="ECO:0000256" key="3">
    <source>
        <dbReference type="ARBA" id="ARBA00023054"/>
    </source>
</evidence>
<dbReference type="Gene3D" id="3.80.10.10">
    <property type="entry name" value="Ribonuclease Inhibitor"/>
    <property type="match status" value="1"/>
</dbReference>
<name>A0A9Q0NMC6_SALVM</name>
<comment type="caution">
    <text evidence="7">The sequence shown here is derived from an EMBL/GenBank/DDBJ whole genome shotgun (WGS) entry which is preliminary data.</text>
</comment>
<dbReference type="InterPro" id="IPR032675">
    <property type="entry name" value="LRR_dom_sf"/>
</dbReference>
<dbReference type="SMART" id="SM00364">
    <property type="entry name" value="LRR_BAC"/>
    <property type="match status" value="6"/>
</dbReference>
<keyword evidence="8" id="KW-1185">Reference proteome</keyword>
<evidence type="ECO:0000256" key="2">
    <source>
        <dbReference type="ARBA" id="ARBA00022737"/>
    </source>
</evidence>
<dbReference type="AlphaFoldDB" id="A0A9Q0NMC6"/>
<dbReference type="Proteomes" id="UP001151529">
    <property type="component" value="Chromosome 12"/>
</dbReference>
<dbReference type="InterPro" id="IPR050216">
    <property type="entry name" value="LRR_domain-containing"/>
</dbReference>